<proteinExistence type="predicted"/>
<dbReference type="EMBL" id="CH408155">
    <property type="protein sequence ID" value="EDK36325.1"/>
    <property type="molecule type" value="Genomic_DNA"/>
</dbReference>
<dbReference type="GO" id="GO:0005739">
    <property type="term" value="C:mitochondrion"/>
    <property type="evidence" value="ECO:0007669"/>
    <property type="project" value="InterPro"/>
</dbReference>
<dbReference type="InParanoid" id="A5DAW8"/>
<dbReference type="OMA" id="DIWSPDY"/>
<evidence type="ECO:0000313" key="1">
    <source>
        <dbReference type="EMBL" id="EDK36325.1"/>
    </source>
</evidence>
<dbReference type="AlphaFoldDB" id="A5DAW8"/>
<reference evidence="1 2" key="1">
    <citation type="journal article" date="2009" name="Nature">
        <title>Evolution of pathogenicity and sexual reproduction in eight Candida genomes.</title>
        <authorList>
            <person name="Butler G."/>
            <person name="Rasmussen M.D."/>
            <person name="Lin M.F."/>
            <person name="Santos M.A."/>
            <person name="Sakthikumar S."/>
            <person name="Munro C.A."/>
            <person name="Rheinbay E."/>
            <person name="Grabherr M."/>
            <person name="Forche A."/>
            <person name="Reedy J.L."/>
            <person name="Agrafioti I."/>
            <person name="Arnaud M.B."/>
            <person name="Bates S."/>
            <person name="Brown A.J."/>
            <person name="Brunke S."/>
            <person name="Costanzo M.C."/>
            <person name="Fitzpatrick D.A."/>
            <person name="de Groot P.W."/>
            <person name="Harris D."/>
            <person name="Hoyer L.L."/>
            <person name="Hube B."/>
            <person name="Klis F.M."/>
            <person name="Kodira C."/>
            <person name="Lennard N."/>
            <person name="Logue M.E."/>
            <person name="Martin R."/>
            <person name="Neiman A.M."/>
            <person name="Nikolaou E."/>
            <person name="Quail M.A."/>
            <person name="Quinn J."/>
            <person name="Santos M.C."/>
            <person name="Schmitzberger F.F."/>
            <person name="Sherlock G."/>
            <person name="Shah P."/>
            <person name="Silverstein K.A."/>
            <person name="Skrzypek M.S."/>
            <person name="Soll D."/>
            <person name="Staggs R."/>
            <person name="Stansfield I."/>
            <person name="Stumpf M.P."/>
            <person name="Sudbery P.E."/>
            <person name="Srikantha T."/>
            <person name="Zeng Q."/>
            <person name="Berman J."/>
            <person name="Berriman M."/>
            <person name="Heitman J."/>
            <person name="Gow N.A."/>
            <person name="Lorenz M.C."/>
            <person name="Birren B.W."/>
            <person name="Kellis M."/>
            <person name="Cuomo C.A."/>
        </authorList>
    </citation>
    <scope>NUCLEOTIDE SEQUENCE [LARGE SCALE GENOMIC DNA]</scope>
    <source>
        <strain evidence="2">ATCC 6260 / CBS 566 / DSM 6381 / JCM 1539 / NBRC 10279 / NRRL Y-324</strain>
    </source>
</reference>
<evidence type="ECO:0000313" key="2">
    <source>
        <dbReference type="Proteomes" id="UP000001997"/>
    </source>
</evidence>
<dbReference type="eggNOG" id="ENOG502S52G">
    <property type="taxonomic scope" value="Eukaryota"/>
</dbReference>
<dbReference type="OrthoDB" id="2014058at2759"/>
<dbReference type="Pfam" id="PF05821">
    <property type="entry name" value="NDUF_B8"/>
    <property type="match status" value="1"/>
</dbReference>
<dbReference type="STRING" id="294746.A5DAW8"/>
<dbReference type="RefSeq" id="XP_001487046.1">
    <property type="nucleotide sequence ID" value="XM_001486996.1"/>
</dbReference>
<organism evidence="1 2">
    <name type="scientific">Meyerozyma guilliermondii (strain ATCC 6260 / CBS 566 / DSM 6381 / JCM 1539 / NBRC 10279 / NRRL Y-324)</name>
    <name type="common">Yeast</name>
    <name type="synonym">Candida guilliermondii</name>
    <dbReference type="NCBI Taxonomy" id="294746"/>
    <lineage>
        <taxon>Eukaryota</taxon>
        <taxon>Fungi</taxon>
        <taxon>Dikarya</taxon>
        <taxon>Ascomycota</taxon>
        <taxon>Saccharomycotina</taxon>
        <taxon>Pichiomycetes</taxon>
        <taxon>Debaryomycetaceae</taxon>
        <taxon>Meyerozyma</taxon>
    </lineage>
</organism>
<keyword evidence="2" id="KW-1185">Reference proteome</keyword>
<dbReference type="KEGG" id="pgu:PGUG_00423"/>
<sequence length="197" mass="22104">MLPALRKSAGLSLRGAVPRLSRSLTTNRTITDHTTGRIITLTDPERPEIADYPNPKPEFAQFKDPYAKYDDQQNRRNLNDPVNIDDDLYDMWSPDVFNHTSDSTALKHNAIFFSLVFGFGAAIWYFELNPAKPAMPRSYPYGGLAKTLGAGSEDDEGFYRVKPDTSAEQELGFLQADNTIAEQKDAYIKENSDFISA</sequence>
<gene>
    <name evidence="1" type="ORF">PGUG_00423</name>
</gene>
<dbReference type="PANTHER" id="PTHR12840">
    <property type="entry name" value="NADH-UBIQUINONE OXIDOREDUCTASE ASHI SUBUNIT"/>
    <property type="match status" value="1"/>
</dbReference>
<accession>A5DAW8</accession>
<dbReference type="Proteomes" id="UP000001997">
    <property type="component" value="Unassembled WGS sequence"/>
</dbReference>
<dbReference type="InterPro" id="IPR008699">
    <property type="entry name" value="NDUFB8"/>
</dbReference>
<dbReference type="GeneID" id="5128559"/>
<name>A5DAW8_PICGU</name>
<protein>
    <submittedName>
        <fullName evidence="1">Uncharacterized protein</fullName>
    </submittedName>
</protein>
<dbReference type="HOGENOM" id="CLU_100674_2_0_1"/>
<dbReference type="PANTHER" id="PTHR12840:SF1">
    <property type="entry name" value="NADH DEHYDROGENASE [UBIQUINONE] 1 BETA SUBCOMPLEX SUBUNIT 8, MITOCHONDRIAL"/>
    <property type="match status" value="1"/>
</dbReference>